<gene>
    <name evidence="6" type="ORF">HY36_08875</name>
</gene>
<dbReference type="GO" id="GO:0000105">
    <property type="term" value="P:L-histidine biosynthetic process"/>
    <property type="evidence" value="ECO:0007669"/>
    <property type="project" value="UniProtKB-UniRule"/>
</dbReference>
<evidence type="ECO:0000313" key="6">
    <source>
        <dbReference type="EMBL" id="KCZ58481.1"/>
    </source>
</evidence>
<dbReference type="PANTHER" id="PTHR20854:SF4">
    <property type="entry name" value="INOSITOL-1-MONOPHOSPHATASE-RELATED"/>
    <property type="match status" value="1"/>
</dbReference>
<dbReference type="PATRIC" id="fig|1280948.3.peg.2895"/>
<keyword evidence="3" id="KW-0378">Hydrolase</keyword>
<feature type="binding site" evidence="5">
    <location>
        <position position="76"/>
    </location>
    <ligand>
        <name>Mg(2+)</name>
        <dbReference type="ChEBI" id="CHEBI:18420"/>
        <label>1</label>
        <note>catalytic</note>
    </ligand>
</feature>
<keyword evidence="7" id="KW-1185">Reference proteome</keyword>
<feature type="binding site" evidence="5">
    <location>
        <position position="94"/>
    </location>
    <ligand>
        <name>Mg(2+)</name>
        <dbReference type="ChEBI" id="CHEBI:18420"/>
        <label>1</label>
        <note>catalytic</note>
    </ligand>
</feature>
<dbReference type="AlphaFoldDB" id="A0A059DX26"/>
<sequence>MTKTFSLEDELAFARRLADAAWTAIRPHFRALDTVDNKMGAAQSAFDPVTAADTAAEEAMRALIEAERPDHGITGEEFPAKPSKNGFTWLLDPIDGTRAFVAGLPSWTTLIALCDASGTPIIGVIDQPVLDERYLGWPDGAALEQDGQQTPIRVSDCKDLREAVISTTDPFILTPAEEGAWTHLRATARIGRYGLDAYAYARLAAGTIDLVAESGLKAWDVAALIPVVRGAGGLATDWRGNPPKLGGQIVCCASQEILDQALLALRRSAES</sequence>
<dbReference type="GO" id="GO:0004401">
    <property type="term" value="F:histidinol-phosphatase activity"/>
    <property type="evidence" value="ECO:0007669"/>
    <property type="project" value="UniProtKB-UniRule"/>
</dbReference>
<feature type="binding site" evidence="5">
    <location>
        <position position="95"/>
    </location>
    <ligand>
        <name>Mg(2+)</name>
        <dbReference type="ChEBI" id="CHEBI:18420"/>
        <label>1</label>
        <note>catalytic</note>
    </ligand>
</feature>
<dbReference type="eggNOG" id="COG0483">
    <property type="taxonomic scope" value="Bacteria"/>
</dbReference>
<dbReference type="PRINTS" id="PR00377">
    <property type="entry name" value="IMPHPHTASES"/>
</dbReference>
<dbReference type="EMBL" id="AWFH01000056">
    <property type="protein sequence ID" value="KCZ58481.1"/>
    <property type="molecule type" value="Genomic_DNA"/>
</dbReference>
<dbReference type="Gene3D" id="3.40.190.80">
    <property type="match status" value="1"/>
</dbReference>
<evidence type="ECO:0000256" key="1">
    <source>
        <dbReference type="ARBA" id="ARBA00001946"/>
    </source>
</evidence>
<evidence type="ECO:0000256" key="5">
    <source>
        <dbReference type="PIRSR" id="PIRSR600760-2"/>
    </source>
</evidence>
<evidence type="ECO:0000256" key="4">
    <source>
        <dbReference type="NCBIfam" id="TIGR02067"/>
    </source>
</evidence>
<dbReference type="NCBIfam" id="TIGR02067">
    <property type="entry name" value="his_9_HisN"/>
    <property type="match status" value="1"/>
</dbReference>
<comment type="cofactor">
    <cofactor evidence="1 5">
        <name>Mg(2+)</name>
        <dbReference type="ChEBI" id="CHEBI:18420"/>
    </cofactor>
</comment>
<keyword evidence="5" id="KW-0479">Metal-binding</keyword>
<dbReference type="Proteomes" id="UP000024547">
    <property type="component" value="Unassembled WGS sequence"/>
</dbReference>
<proteinExistence type="inferred from homology"/>
<dbReference type="RefSeq" id="WP_035554238.1">
    <property type="nucleotide sequence ID" value="NZ_AWFH01000056.1"/>
</dbReference>
<dbReference type="CDD" id="cd01641">
    <property type="entry name" value="Bacterial_IMPase_like_1"/>
    <property type="match status" value="1"/>
</dbReference>
<comment type="caution">
    <text evidence="6">The sequence shown here is derived from an EMBL/GenBank/DDBJ whole genome shotgun (WGS) entry which is preliminary data.</text>
</comment>
<reference evidence="6 7" key="1">
    <citation type="journal article" date="2014" name="Antonie Van Leeuwenhoek">
        <title>Hyphomonas beringensis sp. nov. and Hyphomonas chukchiensis sp. nov., isolated from surface seawater of the Bering Sea and Chukchi Sea.</title>
        <authorList>
            <person name="Li C."/>
            <person name="Lai Q."/>
            <person name="Li G."/>
            <person name="Dong C."/>
            <person name="Wang J."/>
            <person name="Liao Y."/>
            <person name="Shao Z."/>
        </authorList>
    </citation>
    <scope>NUCLEOTIDE SEQUENCE [LARGE SCALE GENOMIC DNA]</scope>
    <source>
        <strain evidence="6 7">22II1-22F38</strain>
    </source>
</reference>
<accession>A0A059DX26</accession>
<dbReference type="GO" id="GO:0006020">
    <property type="term" value="P:inositol metabolic process"/>
    <property type="evidence" value="ECO:0007669"/>
    <property type="project" value="TreeGrafter"/>
</dbReference>
<comment type="similarity">
    <text evidence="2">Belongs to the inositol monophosphatase superfamily.</text>
</comment>
<evidence type="ECO:0000256" key="2">
    <source>
        <dbReference type="ARBA" id="ARBA00009759"/>
    </source>
</evidence>
<dbReference type="GO" id="GO:0046872">
    <property type="term" value="F:metal ion binding"/>
    <property type="evidence" value="ECO:0007669"/>
    <property type="project" value="UniProtKB-KW"/>
</dbReference>
<feature type="binding site" evidence="5">
    <location>
        <position position="92"/>
    </location>
    <ligand>
        <name>Mg(2+)</name>
        <dbReference type="ChEBI" id="CHEBI:18420"/>
        <label>1</label>
        <note>catalytic</note>
    </ligand>
</feature>
<dbReference type="SUPFAM" id="SSF56655">
    <property type="entry name" value="Carbohydrate phosphatase"/>
    <property type="match status" value="1"/>
</dbReference>
<dbReference type="EC" id="3.1.3.15" evidence="4"/>
<dbReference type="InterPro" id="IPR011809">
    <property type="entry name" value="His_9_proposed"/>
</dbReference>
<feature type="binding site" evidence="5">
    <location>
        <position position="220"/>
    </location>
    <ligand>
        <name>Mg(2+)</name>
        <dbReference type="ChEBI" id="CHEBI:18420"/>
        <label>2</label>
    </ligand>
</feature>
<evidence type="ECO:0000313" key="7">
    <source>
        <dbReference type="Proteomes" id="UP000024547"/>
    </source>
</evidence>
<dbReference type="InterPro" id="IPR000760">
    <property type="entry name" value="Inositol_monophosphatase-like"/>
</dbReference>
<dbReference type="GO" id="GO:0007165">
    <property type="term" value="P:signal transduction"/>
    <property type="evidence" value="ECO:0007669"/>
    <property type="project" value="TreeGrafter"/>
</dbReference>
<dbReference type="Pfam" id="PF00459">
    <property type="entry name" value="Inositol_P"/>
    <property type="match status" value="1"/>
</dbReference>
<protein>
    <recommendedName>
        <fullName evidence="4">Histidinol-phosphatase</fullName>
        <ecNumber evidence="4">3.1.3.15</ecNumber>
    </recommendedName>
</protein>
<evidence type="ECO:0000256" key="3">
    <source>
        <dbReference type="ARBA" id="ARBA00022801"/>
    </source>
</evidence>
<dbReference type="STRING" id="1280948.HY36_08875"/>
<name>A0A059DX26_9PROT</name>
<dbReference type="OrthoDB" id="9785695at2"/>
<organism evidence="6 7">
    <name type="scientific">Hyphomonas atlantica</name>
    <dbReference type="NCBI Taxonomy" id="1280948"/>
    <lineage>
        <taxon>Bacteria</taxon>
        <taxon>Pseudomonadati</taxon>
        <taxon>Pseudomonadota</taxon>
        <taxon>Alphaproteobacteria</taxon>
        <taxon>Hyphomonadales</taxon>
        <taxon>Hyphomonadaceae</taxon>
        <taxon>Hyphomonas</taxon>
    </lineage>
</organism>
<dbReference type="Gene3D" id="3.30.540.10">
    <property type="entry name" value="Fructose-1,6-Bisphosphatase, subunit A, domain 1"/>
    <property type="match status" value="1"/>
</dbReference>
<dbReference type="GO" id="GO:0008934">
    <property type="term" value="F:inositol monophosphate 1-phosphatase activity"/>
    <property type="evidence" value="ECO:0007669"/>
    <property type="project" value="TreeGrafter"/>
</dbReference>
<dbReference type="PANTHER" id="PTHR20854">
    <property type="entry name" value="INOSITOL MONOPHOSPHATASE"/>
    <property type="match status" value="1"/>
</dbReference>
<keyword evidence="5" id="KW-0460">Magnesium</keyword>